<dbReference type="AlphaFoldDB" id="A0A167HIE8"/>
<evidence type="ECO:0000313" key="6">
    <source>
        <dbReference type="Proteomes" id="UP000076738"/>
    </source>
</evidence>
<evidence type="ECO:0000256" key="1">
    <source>
        <dbReference type="SAM" id="Coils"/>
    </source>
</evidence>
<feature type="transmembrane region" description="Helical" evidence="3">
    <location>
        <begin position="413"/>
        <end position="439"/>
    </location>
</feature>
<evidence type="ECO:0000313" key="5">
    <source>
        <dbReference type="EMBL" id="KZO91664.1"/>
    </source>
</evidence>
<feature type="transmembrane region" description="Helical" evidence="3">
    <location>
        <begin position="466"/>
        <end position="487"/>
    </location>
</feature>
<dbReference type="Proteomes" id="UP000076738">
    <property type="component" value="Unassembled WGS sequence"/>
</dbReference>
<gene>
    <name evidence="5" type="ORF">CALVIDRAFT_541566</name>
</gene>
<feature type="region of interest" description="Disordered" evidence="2">
    <location>
        <begin position="707"/>
        <end position="741"/>
    </location>
</feature>
<organism evidence="5 6">
    <name type="scientific">Calocera viscosa (strain TUFC12733)</name>
    <dbReference type="NCBI Taxonomy" id="1330018"/>
    <lineage>
        <taxon>Eukaryota</taxon>
        <taxon>Fungi</taxon>
        <taxon>Dikarya</taxon>
        <taxon>Basidiomycota</taxon>
        <taxon>Agaricomycotina</taxon>
        <taxon>Dacrymycetes</taxon>
        <taxon>Dacrymycetales</taxon>
        <taxon>Dacrymycetaceae</taxon>
        <taxon>Calocera</taxon>
    </lineage>
</organism>
<keyword evidence="6" id="KW-1185">Reference proteome</keyword>
<dbReference type="PANTHER" id="PTHR31605:SF0">
    <property type="entry name" value="GLYCEROL-3-PHOSPHATE O-ACYLTRANSFERASE 1"/>
    <property type="match status" value="1"/>
</dbReference>
<feature type="region of interest" description="Disordered" evidence="2">
    <location>
        <begin position="636"/>
        <end position="672"/>
    </location>
</feature>
<reference evidence="5 6" key="1">
    <citation type="journal article" date="2016" name="Mol. Biol. Evol.">
        <title>Comparative Genomics of Early-Diverging Mushroom-Forming Fungi Provides Insights into the Origins of Lignocellulose Decay Capabilities.</title>
        <authorList>
            <person name="Nagy L.G."/>
            <person name="Riley R."/>
            <person name="Tritt A."/>
            <person name="Adam C."/>
            <person name="Daum C."/>
            <person name="Floudas D."/>
            <person name="Sun H."/>
            <person name="Yadav J.S."/>
            <person name="Pangilinan J."/>
            <person name="Larsson K.H."/>
            <person name="Matsuura K."/>
            <person name="Barry K."/>
            <person name="Labutti K."/>
            <person name="Kuo R."/>
            <person name="Ohm R.A."/>
            <person name="Bhattacharya S.S."/>
            <person name="Shirouzu T."/>
            <person name="Yoshinaga Y."/>
            <person name="Martin F.M."/>
            <person name="Grigoriev I.V."/>
            <person name="Hibbett D.S."/>
        </authorList>
    </citation>
    <scope>NUCLEOTIDE SEQUENCE [LARGE SCALE GENOMIC DNA]</scope>
    <source>
        <strain evidence="5 6">TUFC12733</strain>
    </source>
</reference>
<dbReference type="SMART" id="SM00563">
    <property type="entry name" value="PlsC"/>
    <property type="match status" value="1"/>
</dbReference>
<dbReference type="PANTHER" id="PTHR31605">
    <property type="entry name" value="GLYCEROL-3-PHOSPHATE O-ACYLTRANSFERASE 1"/>
    <property type="match status" value="1"/>
</dbReference>
<sequence length="850" mass="94177">MSSTPKYAYDAVLLFWRIVLNLFFREIRPRGAWHIPRTGPVIFVAAPHHNQFLDPLIVASETFKETGRRIGYLIATSSMKRAVIGTCARWMGAIPVERAGDNKKSGEGLVLLHQEDSTLVLGIGTNFTAQLGPKSQILLPKSTAYAIAEVKEVLSNTEVRLKTEFSVGDGSKATKKVREKMAELQSEGKEGFDWKIVPHLDQQEMYRHVYDRLKEGECIGIFPEGGSHDRTDLLPLKAGVSVMALGAMASDSTLHVRIVPVGLSYFHPHRFRSRAVIEFGRAFEVPADLVEMFQSGGDGKRTAVSKLLDLIYDGLKTVTVRAPDWETLMLIQASRRLYKTPGQHLTLSQVVELNKRFIEGYLHFQNEPSIQALKKRVEKYNRALRNVGLRDHQVESATRHSWKTAVLLVYRTGLLMAWAIFALPGVILNAPIFLTAAYISKQKAKEALAASTVKIAARDVVGTWKVLVSLILTPLLYAAYAIITTYIAHQCHLPLKYQLATPIVVMSALPFIAYSALKFGEAGMDVLRSLPPLVLSLLPGQQKRLNRLKAMRAELSNEVSDVISEFGPKLYDDFDARRIVVPAAGGPPSSQTGLGLWRRKSGMGGADAQGNLLIHPMTWLDERVFGWSRSARRGANVWGQHSGDNSRLTSPVGSDGEDSDTEPTEDRGDWDDVLGMIDTYERRRRIRSLSRASGRASYKDLHKLGAEVSDESGLRHRSGSEVEPPPAISHSNGSSPISPAVAAANGANNITSSVPNDSPPRSPIFVVSDNQWPMVMEDGSNAPVTGNPTGRRRRKSSLESAVMLNSLSSELNQHDHFNSATEDINKRIQETHHHHHHHHHHERPSHMHAD</sequence>
<evidence type="ECO:0000256" key="2">
    <source>
        <dbReference type="SAM" id="MobiDB-lite"/>
    </source>
</evidence>
<dbReference type="Pfam" id="PF01553">
    <property type="entry name" value="Acyltransferase"/>
    <property type="match status" value="1"/>
</dbReference>
<dbReference type="GO" id="GO:0016287">
    <property type="term" value="F:glycerone-phosphate O-acyltransferase activity"/>
    <property type="evidence" value="ECO:0007669"/>
    <property type="project" value="TreeGrafter"/>
</dbReference>
<feature type="domain" description="Phospholipid/glycerol acyltransferase" evidence="4">
    <location>
        <begin position="42"/>
        <end position="266"/>
    </location>
</feature>
<keyword evidence="3" id="KW-1133">Transmembrane helix</keyword>
<keyword evidence="1" id="KW-0175">Coiled coil</keyword>
<feature type="region of interest" description="Disordered" evidence="2">
    <location>
        <begin position="777"/>
        <end position="797"/>
    </location>
</feature>
<dbReference type="EMBL" id="KV417319">
    <property type="protein sequence ID" value="KZO91664.1"/>
    <property type="molecule type" value="Genomic_DNA"/>
</dbReference>
<feature type="compositionally biased region" description="Polar residues" evidence="2">
    <location>
        <begin position="642"/>
        <end position="652"/>
    </location>
</feature>
<dbReference type="STRING" id="1330018.A0A167HIE8"/>
<dbReference type="GO" id="GO:0004366">
    <property type="term" value="F:glycerol-3-phosphate O-acyltransferase activity"/>
    <property type="evidence" value="ECO:0007669"/>
    <property type="project" value="TreeGrafter"/>
</dbReference>
<dbReference type="GO" id="GO:0008654">
    <property type="term" value="P:phospholipid biosynthetic process"/>
    <property type="evidence" value="ECO:0007669"/>
    <property type="project" value="TreeGrafter"/>
</dbReference>
<feature type="compositionally biased region" description="Basic residues" evidence="2">
    <location>
        <begin position="832"/>
        <end position="843"/>
    </location>
</feature>
<feature type="compositionally biased region" description="Acidic residues" evidence="2">
    <location>
        <begin position="655"/>
        <end position="672"/>
    </location>
</feature>
<name>A0A167HIE8_CALVF</name>
<evidence type="ECO:0000259" key="4">
    <source>
        <dbReference type="SMART" id="SM00563"/>
    </source>
</evidence>
<dbReference type="OrthoDB" id="2427554at2759"/>
<accession>A0A167HIE8</accession>
<proteinExistence type="predicted"/>
<dbReference type="InterPro" id="IPR002123">
    <property type="entry name" value="Plipid/glycerol_acylTrfase"/>
</dbReference>
<feature type="coiled-coil region" evidence="1">
    <location>
        <begin position="538"/>
        <end position="565"/>
    </location>
</feature>
<keyword evidence="3" id="KW-0812">Transmembrane</keyword>
<dbReference type="InterPro" id="IPR052744">
    <property type="entry name" value="GPAT/DAPAT"/>
</dbReference>
<protein>
    <recommendedName>
        <fullName evidence="4">Phospholipid/glycerol acyltransferase domain-containing protein</fullName>
    </recommendedName>
</protein>
<feature type="region of interest" description="Disordered" evidence="2">
    <location>
        <begin position="830"/>
        <end position="850"/>
    </location>
</feature>
<keyword evidence="3" id="KW-0472">Membrane</keyword>
<dbReference type="SUPFAM" id="SSF69593">
    <property type="entry name" value="Glycerol-3-phosphate (1)-acyltransferase"/>
    <property type="match status" value="2"/>
</dbReference>
<evidence type="ECO:0000256" key="3">
    <source>
        <dbReference type="SAM" id="Phobius"/>
    </source>
</evidence>